<dbReference type="AlphaFoldDB" id="A0A178UQT4"/>
<sequence>MIRINGVWTNDYGVTFVVSVKKKVMQEESIQSGDNSYLNSVSGANSGSSLHSITCQD</sequence>
<organism evidence="2 3">
    <name type="scientific">Arabidopsis thaliana</name>
    <name type="common">Mouse-ear cress</name>
    <dbReference type="NCBI Taxonomy" id="3702"/>
    <lineage>
        <taxon>Eukaryota</taxon>
        <taxon>Viridiplantae</taxon>
        <taxon>Streptophyta</taxon>
        <taxon>Embryophyta</taxon>
        <taxon>Tracheophyta</taxon>
        <taxon>Spermatophyta</taxon>
        <taxon>Magnoliopsida</taxon>
        <taxon>eudicotyledons</taxon>
        <taxon>Gunneridae</taxon>
        <taxon>Pentapetalae</taxon>
        <taxon>rosids</taxon>
        <taxon>malvids</taxon>
        <taxon>Brassicales</taxon>
        <taxon>Brassicaceae</taxon>
        <taxon>Camelineae</taxon>
        <taxon>Arabidopsis</taxon>
    </lineage>
</organism>
<reference evidence="3" key="1">
    <citation type="journal article" date="2016" name="Proc. Natl. Acad. Sci. U.S.A.">
        <title>Chromosome-level assembly of Arabidopsis thaliana Ler reveals the extent of translocation and inversion polymorphisms.</title>
        <authorList>
            <person name="Zapata L."/>
            <person name="Ding J."/>
            <person name="Willing E.M."/>
            <person name="Hartwig B."/>
            <person name="Bezdan D."/>
            <person name="Jiao W.B."/>
            <person name="Patel V."/>
            <person name="Velikkakam James G."/>
            <person name="Koornneef M."/>
            <person name="Ossowski S."/>
            <person name="Schneeberger K."/>
        </authorList>
    </citation>
    <scope>NUCLEOTIDE SEQUENCE [LARGE SCALE GENOMIC DNA]</scope>
    <source>
        <strain evidence="3">cv. Landsberg erecta</strain>
    </source>
</reference>
<comment type="caution">
    <text evidence="2">The sequence shown here is derived from an EMBL/GenBank/DDBJ whole genome shotgun (WGS) entry which is preliminary data.</text>
</comment>
<protein>
    <submittedName>
        <fullName evidence="2">Uncharacterized protein</fullName>
    </submittedName>
</protein>
<feature type="region of interest" description="Disordered" evidence="1">
    <location>
        <begin position="29"/>
        <end position="57"/>
    </location>
</feature>
<dbReference type="EMBL" id="LUHQ01000005">
    <property type="protein sequence ID" value="OAO95840.1"/>
    <property type="molecule type" value="Genomic_DNA"/>
</dbReference>
<name>A0A178UQT4_ARATH</name>
<dbReference type="Proteomes" id="UP000078284">
    <property type="component" value="Chromosome 5"/>
</dbReference>
<evidence type="ECO:0000256" key="1">
    <source>
        <dbReference type="SAM" id="MobiDB-lite"/>
    </source>
</evidence>
<accession>A0A178UQT4</accession>
<proteinExistence type="predicted"/>
<evidence type="ECO:0000313" key="2">
    <source>
        <dbReference type="EMBL" id="OAO95840.1"/>
    </source>
</evidence>
<evidence type="ECO:0000313" key="3">
    <source>
        <dbReference type="Proteomes" id="UP000078284"/>
    </source>
</evidence>
<gene>
    <name evidence="2" type="ordered locus">AXX17_At5g23930</name>
</gene>